<dbReference type="GO" id="GO:0000917">
    <property type="term" value="P:division septum assembly"/>
    <property type="evidence" value="ECO:0007669"/>
    <property type="project" value="UniProtKB-KW"/>
</dbReference>
<comment type="subcellular location">
    <subcellularLocation>
        <location evidence="1">Cytoplasm</location>
    </subcellularLocation>
</comment>
<evidence type="ECO:0000256" key="8">
    <source>
        <dbReference type="ARBA" id="ARBA00023306"/>
    </source>
</evidence>
<dbReference type="KEGG" id="prae:MN210_12960"/>
<evidence type="ECO:0000256" key="6">
    <source>
        <dbReference type="ARBA" id="ARBA00023054"/>
    </source>
</evidence>
<evidence type="ECO:0000256" key="4">
    <source>
        <dbReference type="ARBA" id="ARBA00022490"/>
    </source>
</evidence>
<gene>
    <name evidence="13" type="ORF">MN210_12960</name>
</gene>
<evidence type="ECO:0000313" key="14">
    <source>
        <dbReference type="Proteomes" id="UP000829560"/>
    </source>
</evidence>
<dbReference type="PANTHER" id="PTHR34981">
    <property type="entry name" value="CELL DIVISION PROTEIN ZAPA"/>
    <property type="match status" value="1"/>
</dbReference>
<comment type="subunit">
    <text evidence="10">Homodimer. Interacts with FtsZ.</text>
</comment>
<keyword evidence="14" id="KW-1185">Reference proteome</keyword>
<dbReference type="GO" id="GO:0032153">
    <property type="term" value="C:cell division site"/>
    <property type="evidence" value="ECO:0007669"/>
    <property type="project" value="TreeGrafter"/>
</dbReference>
<dbReference type="GO" id="GO:0005829">
    <property type="term" value="C:cytosol"/>
    <property type="evidence" value="ECO:0007669"/>
    <property type="project" value="TreeGrafter"/>
</dbReference>
<dbReference type="Gene3D" id="3.30.160.880">
    <property type="entry name" value="Cell division protein ZapA protomer, N-terminal domain"/>
    <property type="match status" value="1"/>
</dbReference>
<dbReference type="Proteomes" id="UP000829560">
    <property type="component" value="Chromosome"/>
</dbReference>
<keyword evidence="7" id="KW-0717">Septation</keyword>
<evidence type="ECO:0000313" key="13">
    <source>
        <dbReference type="EMBL" id="UNK06637.2"/>
    </source>
</evidence>
<comment type="function">
    <text evidence="9">Activator of cell division through the inhibition of FtsZ GTPase activity, therefore promoting FtsZ assembly into bundles of protofilaments necessary for the formation of the division Z ring. It is recruited early at mid-cell but it is not essential for cell division.</text>
</comment>
<keyword evidence="4" id="KW-0963">Cytoplasm</keyword>
<keyword evidence="8" id="KW-0131">Cell cycle</keyword>
<dbReference type="GO" id="GO:0030428">
    <property type="term" value="C:cell septum"/>
    <property type="evidence" value="ECO:0007669"/>
    <property type="project" value="TreeGrafter"/>
</dbReference>
<evidence type="ECO:0000256" key="3">
    <source>
        <dbReference type="ARBA" id="ARBA00015195"/>
    </source>
</evidence>
<dbReference type="SUPFAM" id="SSF102829">
    <property type="entry name" value="Cell division protein ZapA-like"/>
    <property type="match status" value="1"/>
</dbReference>
<keyword evidence="5 13" id="KW-0132">Cell division</keyword>
<evidence type="ECO:0000256" key="7">
    <source>
        <dbReference type="ARBA" id="ARBA00023210"/>
    </source>
</evidence>
<feature type="compositionally biased region" description="Polar residues" evidence="12">
    <location>
        <begin position="55"/>
        <end position="66"/>
    </location>
</feature>
<accession>A0AAT9PFN5</accession>
<name>A0AAT9PFN5_9GAMM</name>
<proteinExistence type="inferred from homology"/>
<evidence type="ECO:0000256" key="5">
    <source>
        <dbReference type="ARBA" id="ARBA00022618"/>
    </source>
</evidence>
<evidence type="ECO:0000256" key="12">
    <source>
        <dbReference type="SAM" id="MobiDB-lite"/>
    </source>
</evidence>
<dbReference type="AlphaFoldDB" id="A0AAT9PFN5"/>
<protein>
    <recommendedName>
        <fullName evidence="3">Cell division protein ZapA</fullName>
    </recommendedName>
    <alternativeName>
        <fullName evidence="11">Z ring-associated protein ZapA</fullName>
    </alternativeName>
</protein>
<dbReference type="Pfam" id="PF05164">
    <property type="entry name" value="ZapA"/>
    <property type="match status" value="1"/>
</dbReference>
<dbReference type="GO" id="GO:0000921">
    <property type="term" value="P:septin ring assembly"/>
    <property type="evidence" value="ECO:0007669"/>
    <property type="project" value="TreeGrafter"/>
</dbReference>
<evidence type="ECO:0000256" key="10">
    <source>
        <dbReference type="ARBA" id="ARBA00026068"/>
    </source>
</evidence>
<evidence type="ECO:0000256" key="9">
    <source>
        <dbReference type="ARBA" id="ARBA00024910"/>
    </source>
</evidence>
<feature type="region of interest" description="Disordered" evidence="12">
    <location>
        <begin position="1"/>
        <end position="76"/>
    </location>
</feature>
<dbReference type="RefSeq" id="WP_011961097.1">
    <property type="nucleotide sequence ID" value="NZ_CP093310.2"/>
</dbReference>
<dbReference type="InterPro" id="IPR007838">
    <property type="entry name" value="Cell_div_ZapA-like"/>
</dbReference>
<dbReference type="InterPro" id="IPR036192">
    <property type="entry name" value="Cell_div_ZapA-like_sf"/>
</dbReference>
<sequence>MSTHNPSDYESLDSEHTSYTDDDTAFEATSGAELEAADSGHNSDIEIITPDDLTDTSSAFENQPEQTQDEAPQEPQFMPVDITILEKNYTINCPVGEEGELYSASQFINSFIQDLQANAPQLPQENLLVLCCLNLYEKMQQAKLQAAANESDIAQANELLEHMIREMQLSD</sequence>
<dbReference type="InterPro" id="IPR042233">
    <property type="entry name" value="Cell_div_ZapA_N"/>
</dbReference>
<evidence type="ECO:0000256" key="1">
    <source>
        <dbReference type="ARBA" id="ARBA00004496"/>
    </source>
</evidence>
<evidence type="ECO:0000256" key="2">
    <source>
        <dbReference type="ARBA" id="ARBA00010074"/>
    </source>
</evidence>
<dbReference type="PANTHER" id="PTHR34981:SF1">
    <property type="entry name" value="CELL DIVISION PROTEIN ZAPA"/>
    <property type="match status" value="1"/>
</dbReference>
<reference evidence="13" key="1">
    <citation type="submission" date="2024-03" db="EMBL/GenBank/DDBJ databases">
        <title>Psychrobacter raelis sp. nov. isolated from a dog with peritonitis.</title>
        <authorList>
            <person name="Schiavone A."/>
            <person name="Manzulli V."/>
            <person name="Camarda A."/>
            <person name="Cafiero M.A."/>
            <person name="Vasco I."/>
            <person name="Marino L."/>
            <person name="Pennuzzi G."/>
            <person name="Serrecchia L."/>
            <person name="Galante D."/>
            <person name="Pugliese N."/>
        </authorList>
    </citation>
    <scope>NUCLEOTIDE SEQUENCE</scope>
    <source>
        <strain evidence="13">PraFG1</strain>
    </source>
</reference>
<comment type="similarity">
    <text evidence="2">Belongs to the ZapA family. Type 1 subfamily.</text>
</comment>
<dbReference type="GO" id="GO:0043093">
    <property type="term" value="P:FtsZ-dependent cytokinesis"/>
    <property type="evidence" value="ECO:0007669"/>
    <property type="project" value="TreeGrafter"/>
</dbReference>
<dbReference type="EMBL" id="CP093310">
    <property type="protein sequence ID" value="UNK06637.2"/>
    <property type="molecule type" value="Genomic_DNA"/>
</dbReference>
<evidence type="ECO:0000256" key="11">
    <source>
        <dbReference type="ARBA" id="ARBA00033158"/>
    </source>
</evidence>
<organism evidence="13 14">
    <name type="scientific">Psychrobacter raelei</name>
    <dbReference type="NCBI Taxonomy" id="2565531"/>
    <lineage>
        <taxon>Bacteria</taxon>
        <taxon>Pseudomonadati</taxon>
        <taxon>Pseudomonadota</taxon>
        <taxon>Gammaproteobacteria</taxon>
        <taxon>Moraxellales</taxon>
        <taxon>Moraxellaceae</taxon>
        <taxon>Psychrobacter</taxon>
    </lineage>
</organism>
<keyword evidence="6" id="KW-0175">Coiled coil</keyword>